<proteinExistence type="predicted"/>
<name>Q76YW1_9CAUD</name>
<reference evidence="1 2" key="1">
    <citation type="journal article" date="2001" name="J. Bacteriol.">
        <title>Phylogeny of the major head and tail genes of the wide-ranging T4-type bacteriophages.</title>
        <authorList>
            <person name="Tetart F."/>
            <person name="Desplats C."/>
            <person name="Kutateladze M."/>
            <person name="Monod C."/>
            <person name="Ackermann H.W."/>
            <person name="Krisch H.M."/>
        </authorList>
    </citation>
    <scope>NUCLEOTIDE SEQUENCE</scope>
</reference>
<sequence length="79" mass="9051">MSQDALHQHELIEQRENWYHRGGNSLTGSIYIPKTHKIVKKELTLEDISLIIKALDISIADNHPLFEQAKQQGLFDVSV</sequence>
<protein>
    <submittedName>
        <fullName evidence="1">Uncharacterized protein</fullName>
    </submittedName>
</protein>
<organism evidence="1 2">
    <name type="scientific">Aeromonas phage Aeh1</name>
    <dbReference type="NCBI Taxonomy" id="2880362"/>
    <lineage>
        <taxon>Viruses</taxon>
        <taxon>Duplodnaviria</taxon>
        <taxon>Heunggongvirae</taxon>
        <taxon>Uroviricota</taxon>
        <taxon>Caudoviricetes</taxon>
        <taxon>Pantevenvirales</taxon>
        <taxon>Straboviridae</taxon>
        <taxon>Cinqassovirus</taxon>
        <taxon>Cinqassovirus aeh1</taxon>
    </lineage>
</organism>
<dbReference type="EMBL" id="AY266303">
    <property type="protein sequence ID" value="AAQ17785.1"/>
    <property type="molecule type" value="Genomic_DNA"/>
</dbReference>
<dbReference type="KEGG" id="vg:2657916"/>
<evidence type="ECO:0000313" key="2">
    <source>
        <dbReference type="Proteomes" id="UP000002555"/>
    </source>
</evidence>
<gene>
    <name evidence="1" type="ORF">Aeh1ORF122c</name>
</gene>
<dbReference type="RefSeq" id="NP_944008.1">
    <property type="nucleotide sequence ID" value="NC_005260.1"/>
</dbReference>
<dbReference type="Proteomes" id="UP000002555">
    <property type="component" value="Segment"/>
</dbReference>
<dbReference type="OrthoDB" id="27704at10239"/>
<accession>Q76YW1</accession>
<keyword evidence="2" id="KW-1185">Reference proteome</keyword>
<evidence type="ECO:0000313" key="1">
    <source>
        <dbReference type="EMBL" id="AAQ17785.1"/>
    </source>
</evidence>